<reference evidence="1 2" key="1">
    <citation type="journal article" date="2024" name="Plant J.">
        <title>Genome sequences and population genomics reveal climatic adaptation and genomic divergence between two closely related sweetgum species.</title>
        <authorList>
            <person name="Xu W.Q."/>
            <person name="Ren C.Q."/>
            <person name="Zhang X.Y."/>
            <person name="Comes H.P."/>
            <person name="Liu X.H."/>
            <person name="Li Y.G."/>
            <person name="Kettle C.J."/>
            <person name="Jalonen R."/>
            <person name="Gaisberger H."/>
            <person name="Ma Y.Z."/>
            <person name="Qiu Y.X."/>
        </authorList>
    </citation>
    <scope>NUCLEOTIDE SEQUENCE [LARGE SCALE GENOMIC DNA]</scope>
    <source>
        <strain evidence="1">Hangzhou</strain>
    </source>
</reference>
<gene>
    <name evidence="1" type="ORF">L1049_016166</name>
</gene>
<evidence type="ECO:0000313" key="2">
    <source>
        <dbReference type="Proteomes" id="UP001415857"/>
    </source>
</evidence>
<dbReference type="AlphaFoldDB" id="A0AAP0X2Z1"/>
<evidence type="ECO:0000313" key="1">
    <source>
        <dbReference type="EMBL" id="KAK9287726.1"/>
    </source>
</evidence>
<proteinExistence type="predicted"/>
<protein>
    <submittedName>
        <fullName evidence="1">Uncharacterized protein</fullName>
    </submittedName>
</protein>
<sequence length="92" mass="10757">MFSKLLALHKNSTVFVLSFAGPWEQIGASVSEMISIWFKYFKNLSADFVWVDHAMFVASFFNCLIVKLNIAWDETFSLIQFKPVAWFVCRYM</sequence>
<accession>A0AAP0X2Z1</accession>
<dbReference type="Proteomes" id="UP001415857">
    <property type="component" value="Unassembled WGS sequence"/>
</dbReference>
<name>A0AAP0X2Z1_LIQFO</name>
<keyword evidence="2" id="KW-1185">Reference proteome</keyword>
<dbReference type="EMBL" id="JBBPBK010000003">
    <property type="protein sequence ID" value="KAK9287726.1"/>
    <property type="molecule type" value="Genomic_DNA"/>
</dbReference>
<comment type="caution">
    <text evidence="1">The sequence shown here is derived from an EMBL/GenBank/DDBJ whole genome shotgun (WGS) entry which is preliminary data.</text>
</comment>
<organism evidence="1 2">
    <name type="scientific">Liquidambar formosana</name>
    <name type="common">Formosan gum</name>
    <dbReference type="NCBI Taxonomy" id="63359"/>
    <lineage>
        <taxon>Eukaryota</taxon>
        <taxon>Viridiplantae</taxon>
        <taxon>Streptophyta</taxon>
        <taxon>Embryophyta</taxon>
        <taxon>Tracheophyta</taxon>
        <taxon>Spermatophyta</taxon>
        <taxon>Magnoliopsida</taxon>
        <taxon>eudicotyledons</taxon>
        <taxon>Gunneridae</taxon>
        <taxon>Pentapetalae</taxon>
        <taxon>Saxifragales</taxon>
        <taxon>Altingiaceae</taxon>
        <taxon>Liquidambar</taxon>
    </lineage>
</organism>